<sequence length="294" mass="33109">MKLGQKIGEGGGSDVFEWGNNQVIKLAKSNFSVYGMELEFRNCRIAWEAGLHVPETFDFVTWNNRPGIIYEKIEGVSLYDVFIKNLSEAGKAAKDGDRFLKEREGKADSIGITASVLAEIHQTPIPTGKLKLRPQREGLEYAIRNGSDYLSPSEKEVVIELLDQMPKKEQFCHGDPNPGNIIIRDGKPVIIDWMDASVGSPEADIAEYVVMIRYAVLPPTIPAQAVALFDAIREDLISRFIEEYRQLADLSMEDLDKWIIIIAARKLFPSAIREEEKELLAKLVRKESSEIVEK</sequence>
<dbReference type="Gene3D" id="3.90.1200.10">
    <property type="match status" value="1"/>
</dbReference>
<keyword evidence="3" id="KW-1185">Reference proteome</keyword>
<dbReference type="SUPFAM" id="SSF56112">
    <property type="entry name" value="Protein kinase-like (PK-like)"/>
    <property type="match status" value="1"/>
</dbReference>
<evidence type="ECO:0000313" key="3">
    <source>
        <dbReference type="Proteomes" id="UP000790580"/>
    </source>
</evidence>
<accession>A0ABS6JY79</accession>
<protein>
    <submittedName>
        <fullName evidence="2">Phosphotransferase</fullName>
    </submittedName>
</protein>
<comment type="caution">
    <text evidence="2">The sequence shown here is derived from an EMBL/GenBank/DDBJ whole genome shotgun (WGS) entry which is preliminary data.</text>
</comment>
<feature type="domain" description="Aminoglycoside phosphotransferase" evidence="1">
    <location>
        <begin position="39"/>
        <end position="220"/>
    </location>
</feature>
<dbReference type="InterPro" id="IPR002575">
    <property type="entry name" value="Aminoglycoside_PTrfase"/>
</dbReference>
<dbReference type="Pfam" id="PF01636">
    <property type="entry name" value="APH"/>
    <property type="match status" value="1"/>
</dbReference>
<evidence type="ECO:0000313" key="2">
    <source>
        <dbReference type="EMBL" id="MBU9723545.1"/>
    </source>
</evidence>
<dbReference type="RefSeq" id="WP_088073975.1">
    <property type="nucleotide sequence ID" value="NZ_JAHQCR010000082.1"/>
</dbReference>
<gene>
    <name evidence="2" type="ORF">KS407_19185</name>
</gene>
<proteinExistence type="predicted"/>
<dbReference type="InterPro" id="IPR011009">
    <property type="entry name" value="Kinase-like_dom_sf"/>
</dbReference>
<reference evidence="2 3" key="1">
    <citation type="submission" date="2021-06" db="EMBL/GenBank/DDBJ databases">
        <title>Bacillus sp. RD4P76, an endophyte from a halophyte.</title>
        <authorList>
            <person name="Sun J.-Q."/>
        </authorList>
    </citation>
    <scope>NUCLEOTIDE SEQUENCE [LARGE SCALE GENOMIC DNA]</scope>
    <source>
        <strain evidence="2 3">JCM 17098</strain>
    </source>
</reference>
<evidence type="ECO:0000259" key="1">
    <source>
        <dbReference type="Pfam" id="PF01636"/>
    </source>
</evidence>
<organism evidence="2 3">
    <name type="scientific">Evansella alkalicola</name>
    <dbReference type="NCBI Taxonomy" id="745819"/>
    <lineage>
        <taxon>Bacteria</taxon>
        <taxon>Bacillati</taxon>
        <taxon>Bacillota</taxon>
        <taxon>Bacilli</taxon>
        <taxon>Bacillales</taxon>
        <taxon>Bacillaceae</taxon>
        <taxon>Evansella</taxon>
    </lineage>
</organism>
<name>A0ABS6JY79_9BACI</name>
<dbReference type="Proteomes" id="UP000790580">
    <property type="component" value="Unassembled WGS sequence"/>
</dbReference>
<dbReference type="EMBL" id="JAHQCR010000082">
    <property type="protein sequence ID" value="MBU9723545.1"/>
    <property type="molecule type" value="Genomic_DNA"/>
</dbReference>